<protein>
    <recommendedName>
        <fullName evidence="3">Cyclase</fullName>
    </recommendedName>
</protein>
<accession>A0A6G9Y4V2</accession>
<dbReference type="Pfam" id="PF10604">
    <property type="entry name" value="Polyketide_cyc2"/>
    <property type="match status" value="1"/>
</dbReference>
<sequence>MRTKTDIRFVVDIDPAQVLDALSAVELLPEWSPTYRDARVATRDEQGRPRRVFVKADVMGSSDLQVLEYDWTEDRMSWQITDSTRGVKGGGWFEVSADADGTRLWYHTEVYLPMPVPGILLKRNMRKSGELAVQNFIEFAERYPEADNYRTESV</sequence>
<evidence type="ECO:0000313" key="1">
    <source>
        <dbReference type="EMBL" id="QIS08265.1"/>
    </source>
</evidence>
<dbReference type="Proteomes" id="UP000503540">
    <property type="component" value="Chromosome"/>
</dbReference>
<evidence type="ECO:0000313" key="2">
    <source>
        <dbReference type="Proteomes" id="UP000503540"/>
    </source>
</evidence>
<dbReference type="InterPro" id="IPR019587">
    <property type="entry name" value="Polyketide_cyclase/dehydratase"/>
</dbReference>
<gene>
    <name evidence="1" type="ORF">F5544_01715</name>
</gene>
<dbReference type="PANTHER" id="PTHR39683:SF4">
    <property type="entry name" value="COENZYME Q-BINDING PROTEIN COQ10 START DOMAIN-CONTAINING PROTEIN"/>
    <property type="match status" value="1"/>
</dbReference>
<dbReference type="PANTHER" id="PTHR39683">
    <property type="entry name" value="CONSERVED PROTEIN TB16.3"/>
    <property type="match status" value="1"/>
</dbReference>
<dbReference type="SUPFAM" id="SSF55961">
    <property type="entry name" value="Bet v1-like"/>
    <property type="match status" value="1"/>
</dbReference>
<proteinExistence type="predicted"/>
<dbReference type="Gene3D" id="3.30.530.20">
    <property type="match status" value="1"/>
</dbReference>
<name>A0A6G9Y4V2_9NOCA</name>
<dbReference type="InterPro" id="IPR023393">
    <property type="entry name" value="START-like_dom_sf"/>
</dbReference>
<keyword evidence="2" id="KW-1185">Reference proteome</keyword>
<dbReference type="EMBL" id="CP046172">
    <property type="protein sequence ID" value="QIS08265.1"/>
    <property type="molecule type" value="Genomic_DNA"/>
</dbReference>
<evidence type="ECO:0008006" key="3">
    <source>
        <dbReference type="Google" id="ProtNLM"/>
    </source>
</evidence>
<dbReference type="KEGG" id="nah:F5544_01715"/>
<dbReference type="AlphaFoldDB" id="A0A6G9Y4V2"/>
<organism evidence="1 2">
    <name type="scientific">Nocardia arthritidis</name>
    <dbReference type="NCBI Taxonomy" id="228602"/>
    <lineage>
        <taxon>Bacteria</taxon>
        <taxon>Bacillati</taxon>
        <taxon>Actinomycetota</taxon>
        <taxon>Actinomycetes</taxon>
        <taxon>Mycobacteriales</taxon>
        <taxon>Nocardiaceae</taxon>
        <taxon>Nocardia</taxon>
    </lineage>
</organism>
<dbReference type="RefSeq" id="WP_167471538.1">
    <property type="nucleotide sequence ID" value="NZ_CP046172.1"/>
</dbReference>
<reference evidence="1 2" key="1">
    <citation type="journal article" date="2019" name="ACS Chem. Biol.">
        <title>Identification and Mobilization of a Cryptic Antibiotic Biosynthesis Gene Locus from a Human-Pathogenic Nocardia Isolate.</title>
        <authorList>
            <person name="Herisse M."/>
            <person name="Ishida K."/>
            <person name="Porter J.L."/>
            <person name="Howden B."/>
            <person name="Hertweck C."/>
            <person name="Stinear T.P."/>
            <person name="Pidot S.J."/>
        </authorList>
    </citation>
    <scope>NUCLEOTIDE SEQUENCE [LARGE SCALE GENOMIC DNA]</scope>
    <source>
        <strain evidence="1 2">AUSMDU00012717</strain>
    </source>
</reference>